<keyword evidence="1" id="KW-0472">Membrane</keyword>
<name>B4SE71_PELPB</name>
<dbReference type="RefSeq" id="WP_012508966.1">
    <property type="nucleotide sequence ID" value="NC_011060.1"/>
</dbReference>
<dbReference type="eggNOG" id="ENOG50348K6">
    <property type="taxonomic scope" value="Bacteria"/>
</dbReference>
<keyword evidence="1" id="KW-0812">Transmembrane</keyword>
<feature type="transmembrane region" description="Helical" evidence="1">
    <location>
        <begin position="266"/>
        <end position="286"/>
    </location>
</feature>
<dbReference type="OrthoDB" id="1424616at2"/>
<accession>B4SE71</accession>
<protein>
    <recommendedName>
        <fullName evidence="4">Glycosyltransferase RgtA/B/C/D-like domain-containing protein</fullName>
    </recommendedName>
</protein>
<dbReference type="KEGG" id="pph:Ppha_2295"/>
<dbReference type="HOGENOM" id="CLU_594392_0_0_10"/>
<feature type="transmembrane region" description="Helical" evidence="1">
    <location>
        <begin position="177"/>
        <end position="200"/>
    </location>
</feature>
<feature type="transmembrane region" description="Helical" evidence="1">
    <location>
        <begin position="140"/>
        <end position="157"/>
    </location>
</feature>
<keyword evidence="1" id="KW-1133">Transmembrane helix</keyword>
<gene>
    <name evidence="2" type="ordered locus">Ppha_2295</name>
</gene>
<reference evidence="2 3" key="1">
    <citation type="submission" date="2008-06" db="EMBL/GenBank/DDBJ databases">
        <title>Complete sequence of Pelodictyon phaeoclathratiforme BU-1.</title>
        <authorList>
            <consortium name="US DOE Joint Genome Institute"/>
            <person name="Lucas S."/>
            <person name="Copeland A."/>
            <person name="Lapidus A."/>
            <person name="Glavina del Rio T."/>
            <person name="Dalin E."/>
            <person name="Tice H."/>
            <person name="Bruce D."/>
            <person name="Goodwin L."/>
            <person name="Pitluck S."/>
            <person name="Schmutz J."/>
            <person name="Larimer F."/>
            <person name="Land M."/>
            <person name="Hauser L."/>
            <person name="Kyrpides N."/>
            <person name="Mikhailova N."/>
            <person name="Liu Z."/>
            <person name="Li T."/>
            <person name="Zhao F."/>
            <person name="Overmann J."/>
            <person name="Bryant D.A."/>
            <person name="Richardson P."/>
        </authorList>
    </citation>
    <scope>NUCLEOTIDE SEQUENCE [LARGE SCALE GENOMIC DNA]</scope>
    <source>
        <strain evidence="3">DSM 5477 / BU-1</strain>
    </source>
</reference>
<sequence>MKYCWIAVIVSGAAAARLWLLFSTELVPGINGAYYLIQVRALLERQELALPDLPLVFYFEALLAGLLQRLTGNGINESVLLAVKLIDGILPAFAALPIFFLLERWNLNAMAPRWISALGALLVVMCFPALSVVGDLQKHSLALALLAALLWQINAWMKRPSAAHLLGIGLSGALIALTHIAVFGATMLLLAGIFLASLFVRKRFPWKAQHPLVVAAIVVLVMIVGAVWWRFDAQRLYRLFSVVSNLANLVQNGAFMPGATGVPSPITSYLLWFFELLAAFGIVSIIWRKRQQLPIEVISIVTGATLSILALTMPLFSQDMALRLALIAVLPGILVLCFAMQQISNRWLRNILALGVALVLLLPSGSLVVNGGQAMLSSAAMQELKSLSALVHSPAKTLIIAPHGLEWWTAWTLGTKISNPDAVEISDCRNYAEVFVIEQKQWFLHRMPPPPLIRSARTIPAVSEIVHDGKYFKLIRADIAHNLTRQGKE</sequence>
<feature type="transmembrane region" description="Helical" evidence="1">
    <location>
        <begin position="293"/>
        <end position="315"/>
    </location>
</feature>
<feature type="transmembrane region" description="Helical" evidence="1">
    <location>
        <begin position="114"/>
        <end position="133"/>
    </location>
</feature>
<feature type="transmembrane region" description="Helical" evidence="1">
    <location>
        <begin position="79"/>
        <end position="102"/>
    </location>
</feature>
<feature type="transmembrane region" description="Helical" evidence="1">
    <location>
        <begin position="321"/>
        <end position="339"/>
    </location>
</feature>
<dbReference type="Proteomes" id="UP000002724">
    <property type="component" value="Chromosome"/>
</dbReference>
<proteinExistence type="predicted"/>
<evidence type="ECO:0008006" key="4">
    <source>
        <dbReference type="Google" id="ProtNLM"/>
    </source>
</evidence>
<organism evidence="2 3">
    <name type="scientific">Pelodictyon phaeoclathratiforme (strain DSM 5477 / BU-1)</name>
    <dbReference type="NCBI Taxonomy" id="324925"/>
    <lineage>
        <taxon>Bacteria</taxon>
        <taxon>Pseudomonadati</taxon>
        <taxon>Chlorobiota</taxon>
        <taxon>Chlorobiia</taxon>
        <taxon>Chlorobiales</taxon>
        <taxon>Chlorobiaceae</taxon>
        <taxon>Chlorobium/Pelodictyon group</taxon>
        <taxon>Pelodictyon</taxon>
    </lineage>
</organism>
<evidence type="ECO:0000256" key="1">
    <source>
        <dbReference type="SAM" id="Phobius"/>
    </source>
</evidence>
<keyword evidence="3" id="KW-1185">Reference proteome</keyword>
<evidence type="ECO:0000313" key="2">
    <source>
        <dbReference type="EMBL" id="ACF44490.1"/>
    </source>
</evidence>
<feature type="transmembrane region" description="Helical" evidence="1">
    <location>
        <begin position="212"/>
        <end position="231"/>
    </location>
</feature>
<evidence type="ECO:0000313" key="3">
    <source>
        <dbReference type="Proteomes" id="UP000002724"/>
    </source>
</evidence>
<dbReference type="AlphaFoldDB" id="B4SE71"/>
<dbReference type="EMBL" id="CP001110">
    <property type="protein sequence ID" value="ACF44490.1"/>
    <property type="molecule type" value="Genomic_DNA"/>
</dbReference>
<feature type="transmembrane region" description="Helical" evidence="1">
    <location>
        <begin position="351"/>
        <end position="369"/>
    </location>
</feature>